<keyword evidence="1" id="KW-0732">Signal</keyword>
<dbReference type="EMBL" id="REFV01000008">
    <property type="protein sequence ID" value="RMB58510.1"/>
    <property type="molecule type" value="Genomic_DNA"/>
</dbReference>
<dbReference type="SUPFAM" id="SSF81296">
    <property type="entry name" value="E set domains"/>
    <property type="match status" value="1"/>
</dbReference>
<feature type="signal peptide" evidence="1">
    <location>
        <begin position="1"/>
        <end position="23"/>
    </location>
</feature>
<keyword evidence="3" id="KW-1185">Reference proteome</keyword>
<dbReference type="InterPro" id="IPR014756">
    <property type="entry name" value="Ig_E-set"/>
</dbReference>
<dbReference type="OrthoDB" id="883826at2"/>
<accession>A0A3M0G0L9</accession>
<protein>
    <submittedName>
        <fullName evidence="2">Uncharacterized protein</fullName>
    </submittedName>
</protein>
<proteinExistence type="predicted"/>
<comment type="caution">
    <text evidence="2">The sequence shown here is derived from an EMBL/GenBank/DDBJ whole genome shotgun (WGS) entry which is preliminary data.</text>
</comment>
<evidence type="ECO:0000313" key="3">
    <source>
        <dbReference type="Proteomes" id="UP000281985"/>
    </source>
</evidence>
<dbReference type="Proteomes" id="UP000281985">
    <property type="component" value="Unassembled WGS sequence"/>
</dbReference>
<evidence type="ECO:0000256" key="1">
    <source>
        <dbReference type="SAM" id="SignalP"/>
    </source>
</evidence>
<dbReference type="AlphaFoldDB" id="A0A3M0G0L9"/>
<gene>
    <name evidence="2" type="ORF">EAX61_09390</name>
</gene>
<feature type="chain" id="PRO_5017982883" evidence="1">
    <location>
        <begin position="24"/>
        <end position="130"/>
    </location>
</feature>
<reference evidence="2 3" key="1">
    <citation type="submission" date="2018-10" db="EMBL/GenBank/DDBJ databases">
        <title>Dokdonia luteus sp. nov., isolated from sea water.</title>
        <authorList>
            <person name="Zhou L.Y."/>
            <person name="Du Z.J."/>
        </authorList>
    </citation>
    <scope>NUCLEOTIDE SEQUENCE [LARGE SCALE GENOMIC DNA]</scope>
    <source>
        <strain evidence="2 3">SH27</strain>
    </source>
</reference>
<name>A0A3M0G0L9_9FLAO</name>
<evidence type="ECO:0000313" key="2">
    <source>
        <dbReference type="EMBL" id="RMB58510.1"/>
    </source>
</evidence>
<organism evidence="2 3">
    <name type="scientific">Dokdonia sinensis</name>
    <dbReference type="NCBI Taxonomy" id="2479847"/>
    <lineage>
        <taxon>Bacteria</taxon>
        <taxon>Pseudomonadati</taxon>
        <taxon>Bacteroidota</taxon>
        <taxon>Flavobacteriia</taxon>
        <taxon>Flavobacteriales</taxon>
        <taxon>Flavobacteriaceae</taxon>
        <taxon>Dokdonia</taxon>
    </lineage>
</organism>
<dbReference type="RefSeq" id="WP_121917434.1">
    <property type="nucleotide sequence ID" value="NZ_REFV01000008.1"/>
</dbReference>
<dbReference type="InterPro" id="IPR013783">
    <property type="entry name" value="Ig-like_fold"/>
</dbReference>
<sequence>MKRIKKLSSFAILLLLCASCVQKQHMKIVTFRIDMTAVMPLGNVGLKGQFTSPSWEQEIPLTDDDKDGVYEVTISKETAQNTAEFKFIHNGEYELENQKNRQIQMKYEPETVIYEAVFNDPNGIQTNKLK</sequence>
<dbReference type="Gene3D" id="2.60.40.10">
    <property type="entry name" value="Immunoglobulins"/>
    <property type="match status" value="1"/>
</dbReference>